<evidence type="ECO:0000313" key="3">
    <source>
        <dbReference type="Proteomes" id="UP001178507"/>
    </source>
</evidence>
<sequence>MRLDEGSELPETLRLTFRDEHPLMQGSANVAALLQSLSLKGSLSLRQTLPMRRKRDLLQLPVADLHFNCALCLEEDTSFMDDGNATVRFQDVQCSAQGRLWSEGEESLLAKASVSTSGVLAAAVRAASLVQALIEAETAAARLSGARSADVFAARSARETGDEDVQYTSVRVGDVLQVEVGGSANAEALAQLRLSFRNKEETVCSPVSRGRVEADKLTVADMDLDDAYAVEGDDRMPLLRLSIAGSEASIQMGECRAQVGDLALTVPSAKMKLDCVEAEINAEGIGQTHLRATWSGLGQPLLQHTAKQRKILFPQPPESSGLTVRIGDMGQVGIILDDEPDAVACGNKLLDDEEWFSPLLALAAMLNLEPATKKLLNFARVVRHVLRSEGICEPKDVIPTGRMARVIARILQEIGTDGQYVADTAPTSLEQDVYSVVETAVKGKGLDANKITRLLWALHSLDHLPSEACSFVQAALDRIDFAIKWFDSVLKPTEPTSGPGASDDASVPLEEANAEAPRLPAVPQVFNAGADGMPQLPNVERLLADFQDVKQNLNSQASSFAEHLSKVERASLQRIEKQKAVYDAKLREQEKGNQALVRSNAHLAKEIITARQRSAELSKQVGAAEKLVSFRRSELQALDQQLSRADKFVKQTLSATDPEAEDMSKAAKEARPSSMSNTRSRSLSGVGIEMQIARWQWTRQ</sequence>
<gene>
    <name evidence="2" type="ORF">EVOR1521_LOCUS14142</name>
</gene>
<comment type="caution">
    <text evidence="2">The sequence shown here is derived from an EMBL/GenBank/DDBJ whole genome shotgun (WGS) entry which is preliminary data.</text>
</comment>
<dbReference type="AlphaFoldDB" id="A0AA36IJ07"/>
<feature type="compositionally biased region" description="Low complexity" evidence="1">
    <location>
        <begin position="672"/>
        <end position="683"/>
    </location>
</feature>
<keyword evidence="3" id="KW-1185">Reference proteome</keyword>
<evidence type="ECO:0000313" key="2">
    <source>
        <dbReference type="EMBL" id="CAJ1388220.1"/>
    </source>
</evidence>
<protein>
    <submittedName>
        <fullName evidence="2">Uncharacterized protein</fullName>
    </submittedName>
</protein>
<feature type="region of interest" description="Disordered" evidence="1">
    <location>
        <begin position="653"/>
        <end position="683"/>
    </location>
</feature>
<dbReference type="EMBL" id="CAUJNA010001657">
    <property type="protein sequence ID" value="CAJ1388220.1"/>
    <property type="molecule type" value="Genomic_DNA"/>
</dbReference>
<evidence type="ECO:0000256" key="1">
    <source>
        <dbReference type="SAM" id="MobiDB-lite"/>
    </source>
</evidence>
<name>A0AA36IJ07_9DINO</name>
<dbReference type="Proteomes" id="UP001178507">
    <property type="component" value="Unassembled WGS sequence"/>
</dbReference>
<organism evidence="2 3">
    <name type="scientific">Effrenium voratum</name>
    <dbReference type="NCBI Taxonomy" id="2562239"/>
    <lineage>
        <taxon>Eukaryota</taxon>
        <taxon>Sar</taxon>
        <taxon>Alveolata</taxon>
        <taxon>Dinophyceae</taxon>
        <taxon>Suessiales</taxon>
        <taxon>Symbiodiniaceae</taxon>
        <taxon>Effrenium</taxon>
    </lineage>
</organism>
<reference evidence="2" key="1">
    <citation type="submission" date="2023-08" db="EMBL/GenBank/DDBJ databases">
        <authorList>
            <person name="Chen Y."/>
            <person name="Shah S."/>
            <person name="Dougan E. K."/>
            <person name="Thang M."/>
            <person name="Chan C."/>
        </authorList>
    </citation>
    <scope>NUCLEOTIDE SEQUENCE</scope>
</reference>
<proteinExistence type="predicted"/>
<feature type="compositionally biased region" description="Basic and acidic residues" evidence="1">
    <location>
        <begin position="662"/>
        <end position="671"/>
    </location>
</feature>
<accession>A0AA36IJ07</accession>